<keyword evidence="1" id="KW-0472">Membrane</keyword>
<protein>
    <submittedName>
        <fullName evidence="2">Uncharacterized protein</fullName>
    </submittedName>
</protein>
<evidence type="ECO:0000256" key="1">
    <source>
        <dbReference type="SAM" id="Phobius"/>
    </source>
</evidence>
<reference evidence="2" key="1">
    <citation type="submission" date="2014-11" db="EMBL/GenBank/DDBJ databases">
        <authorList>
            <person name="Amaro Gonzalez C."/>
        </authorList>
    </citation>
    <scope>NUCLEOTIDE SEQUENCE</scope>
</reference>
<sequence>MGHIWAAILNALHYFSFLMAKLNITTLFIITEQITWHFQVRPGVWQQSETQASALSFKTYRL</sequence>
<reference evidence="2" key="2">
    <citation type="journal article" date="2015" name="Fish Shellfish Immunol.">
        <title>Early steps in the European eel (Anguilla anguilla)-Vibrio vulnificus interaction in the gills: Role of the RtxA13 toxin.</title>
        <authorList>
            <person name="Callol A."/>
            <person name="Pajuelo D."/>
            <person name="Ebbesson L."/>
            <person name="Teles M."/>
            <person name="MacKenzie S."/>
            <person name="Amaro C."/>
        </authorList>
    </citation>
    <scope>NUCLEOTIDE SEQUENCE</scope>
</reference>
<keyword evidence="1" id="KW-0812">Transmembrane</keyword>
<accession>A0A0E9S0I8</accession>
<evidence type="ECO:0000313" key="2">
    <source>
        <dbReference type="EMBL" id="JAH34959.1"/>
    </source>
</evidence>
<keyword evidence="1" id="KW-1133">Transmembrane helix</keyword>
<organism evidence="2">
    <name type="scientific">Anguilla anguilla</name>
    <name type="common">European freshwater eel</name>
    <name type="synonym">Muraena anguilla</name>
    <dbReference type="NCBI Taxonomy" id="7936"/>
    <lineage>
        <taxon>Eukaryota</taxon>
        <taxon>Metazoa</taxon>
        <taxon>Chordata</taxon>
        <taxon>Craniata</taxon>
        <taxon>Vertebrata</taxon>
        <taxon>Euteleostomi</taxon>
        <taxon>Actinopterygii</taxon>
        <taxon>Neopterygii</taxon>
        <taxon>Teleostei</taxon>
        <taxon>Anguilliformes</taxon>
        <taxon>Anguillidae</taxon>
        <taxon>Anguilla</taxon>
    </lineage>
</organism>
<dbReference type="EMBL" id="GBXM01073618">
    <property type="protein sequence ID" value="JAH34959.1"/>
    <property type="molecule type" value="Transcribed_RNA"/>
</dbReference>
<dbReference type="AlphaFoldDB" id="A0A0E9S0I8"/>
<proteinExistence type="predicted"/>
<name>A0A0E9S0I8_ANGAN</name>
<feature type="transmembrane region" description="Helical" evidence="1">
    <location>
        <begin position="12"/>
        <end position="31"/>
    </location>
</feature>